<keyword evidence="6" id="KW-1185">Reference proteome</keyword>
<dbReference type="PANTHER" id="PTHR42723">
    <property type="entry name" value="CHLOROPHYLL SYNTHASE"/>
    <property type="match status" value="1"/>
</dbReference>
<proteinExistence type="predicted"/>
<evidence type="ECO:0000256" key="1">
    <source>
        <dbReference type="ARBA" id="ARBA00004141"/>
    </source>
</evidence>
<dbReference type="AlphaFoldDB" id="A0A7K3M420"/>
<name>A0A7K3M420_9ACTN</name>
<dbReference type="Gene3D" id="1.10.357.140">
    <property type="entry name" value="UbiA prenyltransferase"/>
    <property type="match status" value="1"/>
</dbReference>
<dbReference type="CDD" id="cd13964">
    <property type="entry name" value="PT_UbiA_1"/>
    <property type="match status" value="1"/>
</dbReference>
<dbReference type="InterPro" id="IPR050475">
    <property type="entry name" value="Prenyltransferase_related"/>
</dbReference>
<organism evidence="5 6">
    <name type="scientific">Phytoactinopolyspora mesophila</name>
    <dbReference type="NCBI Taxonomy" id="2650750"/>
    <lineage>
        <taxon>Bacteria</taxon>
        <taxon>Bacillati</taxon>
        <taxon>Actinomycetota</taxon>
        <taxon>Actinomycetes</taxon>
        <taxon>Jiangellales</taxon>
        <taxon>Jiangellaceae</taxon>
        <taxon>Phytoactinopolyspora</taxon>
    </lineage>
</organism>
<keyword evidence="3" id="KW-1133">Transmembrane helix</keyword>
<dbReference type="GO" id="GO:0016020">
    <property type="term" value="C:membrane"/>
    <property type="evidence" value="ECO:0007669"/>
    <property type="project" value="UniProtKB-SubCell"/>
</dbReference>
<keyword evidence="4" id="KW-0472">Membrane</keyword>
<dbReference type="EMBL" id="WLZY01000003">
    <property type="protein sequence ID" value="NDL57662.1"/>
    <property type="molecule type" value="Genomic_DNA"/>
</dbReference>
<protein>
    <submittedName>
        <fullName evidence="5">4-hydroxybenzoate polyprenyltransferase</fullName>
    </submittedName>
</protein>
<evidence type="ECO:0000256" key="3">
    <source>
        <dbReference type="ARBA" id="ARBA00022989"/>
    </source>
</evidence>
<evidence type="ECO:0000256" key="4">
    <source>
        <dbReference type="ARBA" id="ARBA00023136"/>
    </source>
</evidence>
<dbReference type="Proteomes" id="UP000460435">
    <property type="component" value="Unassembled WGS sequence"/>
</dbReference>
<accession>A0A7K3M420</accession>
<dbReference type="GO" id="GO:0016765">
    <property type="term" value="F:transferase activity, transferring alkyl or aryl (other than methyl) groups"/>
    <property type="evidence" value="ECO:0007669"/>
    <property type="project" value="InterPro"/>
</dbReference>
<dbReference type="NCBIfam" id="NF045897">
    <property type="entry name" value="SCO3242_trans"/>
    <property type="match status" value="1"/>
</dbReference>
<dbReference type="PANTHER" id="PTHR42723:SF1">
    <property type="entry name" value="CHLOROPHYLL SYNTHASE, CHLOROPLASTIC"/>
    <property type="match status" value="1"/>
</dbReference>
<evidence type="ECO:0000313" key="6">
    <source>
        <dbReference type="Proteomes" id="UP000460435"/>
    </source>
</evidence>
<keyword evidence="5" id="KW-0808">Transferase</keyword>
<sequence>MRPRDLAELVRLPAALTAPGDSLAGAAAAGWPHGHRTWTLPVSSTLLYWAGMALNDYADRDLDKHERPERPIPSGRVTPGEALALAAGLTGAGLCVAAAGGGRRALRVAVPLAATVWTYDLLAKQTAAGPACMAAARGLDVLLGAGGQLRAAAVPSLAVTVHTAAVTSLSRGEVHGSSENAGRIALAGTAAAAATAAVPHRPAGRVSALAGAALAAGYAAVVGRSQLEASRSPDAGTVRRATGTGVRGVILLQSALAARSGALGVAAGLLSAGPIARMASKVVSPT</sequence>
<keyword evidence="2" id="KW-0812">Transmembrane</keyword>
<reference evidence="5 6" key="1">
    <citation type="submission" date="2019-11" db="EMBL/GenBank/DDBJ databases">
        <authorList>
            <person name="Li X.-J."/>
            <person name="Feng X.-M."/>
        </authorList>
    </citation>
    <scope>NUCLEOTIDE SEQUENCE [LARGE SCALE GENOMIC DNA]</scope>
    <source>
        <strain evidence="5 6">XMNu-373</strain>
    </source>
</reference>
<evidence type="ECO:0000313" key="5">
    <source>
        <dbReference type="EMBL" id="NDL57662.1"/>
    </source>
</evidence>
<comment type="subcellular location">
    <subcellularLocation>
        <location evidence="1">Membrane</location>
        <topology evidence="1">Multi-pass membrane protein</topology>
    </subcellularLocation>
</comment>
<evidence type="ECO:0000256" key="2">
    <source>
        <dbReference type="ARBA" id="ARBA00022692"/>
    </source>
</evidence>
<dbReference type="InterPro" id="IPR000537">
    <property type="entry name" value="UbiA_prenyltransferase"/>
</dbReference>
<comment type="caution">
    <text evidence="5">The sequence shown here is derived from an EMBL/GenBank/DDBJ whole genome shotgun (WGS) entry which is preliminary data.</text>
</comment>
<gene>
    <name evidence="5" type="ORF">F7O44_11315</name>
</gene>
<dbReference type="InterPro" id="IPR044878">
    <property type="entry name" value="UbiA_sf"/>
</dbReference>
<dbReference type="Pfam" id="PF01040">
    <property type="entry name" value="UbiA"/>
    <property type="match status" value="1"/>
</dbReference>
<dbReference type="RefSeq" id="WP_162450342.1">
    <property type="nucleotide sequence ID" value="NZ_WLZY01000003.1"/>
</dbReference>